<dbReference type="EMBL" id="CP048914">
    <property type="protein sequence ID" value="QMS85973.1"/>
    <property type="molecule type" value="Genomic_DNA"/>
</dbReference>
<name>A0A7L7KTB6_9MOLU</name>
<protein>
    <submittedName>
        <fullName evidence="1">Uncharacterized protein</fullName>
    </submittedName>
</protein>
<accession>A0A7L7KTB6</accession>
<dbReference type="KEGG" id="xcl:G4Z02_09520"/>
<evidence type="ECO:0000313" key="2">
    <source>
        <dbReference type="Proteomes" id="UP000514720"/>
    </source>
</evidence>
<dbReference type="RefSeq" id="WP_258877789.1">
    <property type="nucleotide sequence ID" value="NZ_CP048914.1"/>
</dbReference>
<keyword evidence="2" id="KW-1185">Reference proteome</keyword>
<reference evidence="1 2" key="1">
    <citation type="submission" date="2020-02" db="EMBL/GenBank/DDBJ databases">
        <authorList>
            <person name="Zheng R.K."/>
            <person name="Sun C.M."/>
        </authorList>
    </citation>
    <scope>NUCLEOTIDE SEQUENCE [LARGE SCALE GENOMIC DNA]</scope>
    <source>
        <strain evidence="2">zrk13</strain>
    </source>
</reference>
<evidence type="ECO:0000313" key="1">
    <source>
        <dbReference type="EMBL" id="QMS85973.1"/>
    </source>
</evidence>
<dbReference type="Proteomes" id="UP000514720">
    <property type="component" value="Chromosome"/>
</dbReference>
<dbReference type="AlphaFoldDB" id="A0A7L7KTB6"/>
<proteinExistence type="predicted"/>
<sequence length="289" mass="34074">MNKNRLSARFQALYMALMQFVESNNDQGVLNALQGFQNDDGGFGHGLEPDIQLPKSNVASTDLAISLLDDLPQSNAKETMIQQIVQYYESVFDYDTLSFEMVPNEVDNYPHAIWWNYDGLDSFTFGNPNPEIAGFLYQYQNYLQGFPLDTFINNVIKYLMDTDDEHIQMHVLISYLLFYKRVSLDIKQRIKPRLVTLLQQHLQTEPESWSSYGLEPYKVYRIAPEFMEAYQDSLAVNILQKERLLQEGELLPNWSWNQYDDVFQQVKYDWAVWMEYDVTYVLQQWKKQL</sequence>
<gene>
    <name evidence="1" type="ORF">G4Z02_09520</name>
</gene>
<organism evidence="1 2">
    <name type="scientific">Candidatus Xianfuyuplasma coldseepsis</name>
    <dbReference type="NCBI Taxonomy" id="2782163"/>
    <lineage>
        <taxon>Bacteria</taxon>
        <taxon>Bacillati</taxon>
        <taxon>Mycoplasmatota</taxon>
        <taxon>Mollicutes</taxon>
        <taxon>Candidatus Izemoplasmatales</taxon>
        <taxon>Candidatus Izemoplasmataceae</taxon>
        <taxon>Candidatus Xianfuyuplasma</taxon>
    </lineage>
</organism>